<sequence>MNACIFRDWLENTVLPILDKPSCIVMDNASYHNVVALEDKIPISSSTKEEMKTWLVKENVNFDNNCLKPELLQIVRQTKRMKVYQIDKIILEHGHTSLRLPPYHPQLNPIELVWAKVKGRVAEKNTTFKMCDVQNLTREAISTINKKYWRKCEDHVLREEDGYWQRDGLQFVQPTALVNILDTSESD</sequence>
<dbReference type="GO" id="GO:0003676">
    <property type="term" value="F:nucleic acid binding"/>
    <property type="evidence" value="ECO:0007669"/>
    <property type="project" value="InterPro"/>
</dbReference>
<reference evidence="2" key="1">
    <citation type="submission" date="2014-12" db="EMBL/GenBank/DDBJ databases">
        <title>Insight into the proteome of Arion vulgaris.</title>
        <authorList>
            <person name="Aradska J."/>
            <person name="Bulat T."/>
            <person name="Smidak R."/>
            <person name="Sarate P."/>
            <person name="Gangsoo J."/>
            <person name="Sialana F."/>
            <person name="Bilban M."/>
            <person name="Lubec G."/>
        </authorList>
    </citation>
    <scope>NUCLEOTIDE SEQUENCE</scope>
    <source>
        <tissue evidence="2">Skin</tissue>
    </source>
</reference>
<name>A0A0B7BGD8_9EUPU</name>
<dbReference type="InterPro" id="IPR036397">
    <property type="entry name" value="RNaseH_sf"/>
</dbReference>
<dbReference type="AlphaFoldDB" id="A0A0B7BGD8"/>
<evidence type="ECO:0000313" key="2">
    <source>
        <dbReference type="EMBL" id="CEK92394.1"/>
    </source>
</evidence>
<evidence type="ECO:0000259" key="1">
    <source>
        <dbReference type="Pfam" id="PF13358"/>
    </source>
</evidence>
<dbReference type="InterPro" id="IPR038717">
    <property type="entry name" value="Tc1-like_DDE_dom"/>
</dbReference>
<protein>
    <recommendedName>
        <fullName evidence="1">Tc1-like transposase DDE domain-containing protein</fullName>
    </recommendedName>
</protein>
<accession>A0A0B7BGD8</accession>
<proteinExistence type="predicted"/>
<gene>
    <name evidence="2" type="primary">ORF188048</name>
</gene>
<dbReference type="Gene3D" id="3.30.420.10">
    <property type="entry name" value="Ribonuclease H-like superfamily/Ribonuclease H"/>
    <property type="match status" value="1"/>
</dbReference>
<organism evidence="2">
    <name type="scientific">Arion vulgaris</name>
    <dbReference type="NCBI Taxonomy" id="1028688"/>
    <lineage>
        <taxon>Eukaryota</taxon>
        <taxon>Metazoa</taxon>
        <taxon>Spiralia</taxon>
        <taxon>Lophotrochozoa</taxon>
        <taxon>Mollusca</taxon>
        <taxon>Gastropoda</taxon>
        <taxon>Heterobranchia</taxon>
        <taxon>Euthyneura</taxon>
        <taxon>Panpulmonata</taxon>
        <taxon>Eupulmonata</taxon>
        <taxon>Stylommatophora</taxon>
        <taxon>Helicina</taxon>
        <taxon>Arionoidea</taxon>
        <taxon>Arionidae</taxon>
        <taxon>Arion</taxon>
    </lineage>
</organism>
<dbReference type="PANTHER" id="PTHR33939:SF1">
    <property type="entry name" value="DUF4371 DOMAIN-CONTAINING PROTEIN"/>
    <property type="match status" value="1"/>
</dbReference>
<feature type="domain" description="Tc1-like transposase DDE" evidence="1">
    <location>
        <begin position="2"/>
        <end position="124"/>
    </location>
</feature>
<dbReference type="EMBL" id="HACG01045529">
    <property type="protein sequence ID" value="CEK92394.1"/>
    <property type="molecule type" value="Transcribed_RNA"/>
</dbReference>
<dbReference type="Pfam" id="PF13358">
    <property type="entry name" value="DDE_3"/>
    <property type="match status" value="1"/>
</dbReference>
<dbReference type="PANTHER" id="PTHR33939">
    <property type="entry name" value="PROTEIN CBG22215"/>
    <property type="match status" value="1"/>
</dbReference>